<name>V9KBE6_CALMI</name>
<accession>V9KBE6</accession>
<evidence type="ECO:0000256" key="6">
    <source>
        <dbReference type="SAM" id="Phobius"/>
    </source>
</evidence>
<dbReference type="InterPro" id="IPR031778">
    <property type="entry name" value="Sortilin_N"/>
</dbReference>
<feature type="domain" description="VPS10" evidence="7">
    <location>
        <begin position="87"/>
        <end position="700"/>
    </location>
</feature>
<evidence type="ECO:0000256" key="3">
    <source>
        <dbReference type="ARBA" id="ARBA00023136"/>
    </source>
</evidence>
<dbReference type="SUPFAM" id="SSF110296">
    <property type="entry name" value="Oligoxyloglucan reducing end-specific cellobiohydrolase"/>
    <property type="match status" value="2"/>
</dbReference>
<comment type="subcellular location">
    <subcellularLocation>
        <location evidence="1">Membrane</location>
    </subcellularLocation>
</comment>
<keyword evidence="3 6" id="KW-0472">Membrane</keyword>
<dbReference type="Gene3D" id="3.30.60.270">
    <property type="match status" value="1"/>
</dbReference>
<dbReference type="GO" id="GO:0016050">
    <property type="term" value="P:vesicle organization"/>
    <property type="evidence" value="ECO:0007669"/>
    <property type="project" value="TreeGrafter"/>
</dbReference>
<dbReference type="Pfam" id="PF15901">
    <property type="entry name" value="Sortilin_C"/>
    <property type="match status" value="1"/>
</dbReference>
<organism evidence="8">
    <name type="scientific">Callorhinchus milii</name>
    <name type="common">Ghost shark</name>
    <dbReference type="NCBI Taxonomy" id="7868"/>
    <lineage>
        <taxon>Eukaryota</taxon>
        <taxon>Metazoa</taxon>
        <taxon>Chordata</taxon>
        <taxon>Craniata</taxon>
        <taxon>Vertebrata</taxon>
        <taxon>Chondrichthyes</taxon>
        <taxon>Holocephali</taxon>
        <taxon>Chimaeriformes</taxon>
        <taxon>Callorhinchidae</taxon>
        <taxon>Callorhinchus</taxon>
    </lineage>
</organism>
<keyword evidence="6" id="KW-0812">Transmembrane</keyword>
<dbReference type="PANTHER" id="PTHR12106">
    <property type="entry name" value="SORTILIN RELATED"/>
    <property type="match status" value="1"/>
</dbReference>
<dbReference type="Gene3D" id="2.130.10.10">
    <property type="entry name" value="YVTN repeat-like/Quinoprotein amine dehydrogenase"/>
    <property type="match status" value="2"/>
</dbReference>
<feature type="region of interest" description="Disordered" evidence="5">
    <location>
        <begin position="17"/>
        <end position="42"/>
    </location>
</feature>
<keyword evidence="4" id="KW-0325">Glycoprotein</keyword>
<evidence type="ECO:0000256" key="5">
    <source>
        <dbReference type="SAM" id="MobiDB-lite"/>
    </source>
</evidence>
<feature type="non-terminal residue" evidence="8">
    <location>
        <position position="1"/>
    </location>
</feature>
<dbReference type="CDD" id="cd15482">
    <property type="entry name" value="Sialidase_non-viral"/>
    <property type="match status" value="1"/>
</dbReference>
<evidence type="ECO:0000256" key="2">
    <source>
        <dbReference type="ARBA" id="ARBA00022737"/>
    </source>
</evidence>
<dbReference type="InterPro" id="IPR050310">
    <property type="entry name" value="VPS10-sortilin"/>
</dbReference>
<dbReference type="InterPro" id="IPR006581">
    <property type="entry name" value="VPS10"/>
</dbReference>
<protein>
    <submittedName>
        <fullName evidence="8">Sortilin-like protein</fullName>
    </submittedName>
</protein>
<evidence type="ECO:0000313" key="8">
    <source>
        <dbReference type="EMBL" id="AFO95489.1"/>
    </source>
</evidence>
<dbReference type="Gene3D" id="2.10.70.80">
    <property type="match status" value="1"/>
</dbReference>
<sequence>ASWPAHRREGHQRILKIKGSRLKRGAPPAGSPPAPGACAGAPSAQHTLRQNTHQYTFEDDDGSTVTLAWVGDGTGIVLALTTFNLPFSFIFFNGASRLYRSEDFGKTFTDVSKVLKNYYIRKEFGINVGPENSKKVILTADVSKLKAGGAIFRSSDSGETFEFINLPFHPSQGMTFHPSNPSQLLAYCIKHSLWLSLNVGTTWKKLQESVYTFSWGPGSTIFYSNNPKGIYDVNARGNLHLQRTTDLGKSNTKLHTNIYSFGFAGQFLFCSVIHNQSLPRSILVSVDQGDTWNEAQLPPVSHEQFYSILGADNEMIFMHVDEPGNTGFGTIYTSDDRGILFSKSLERHLFVDSSGANDFTNVTSLRGVYITNVLDINNTIRSVITFDSGGEWRALKRPSNSQCDKTAKNPEQCSLHIHSTYSISQKVDVPVPPLTAPNAVGVVIAHGSVGDVISTLLPNVYVSDDGGYTWWKALNGPHYYTMLDSGGLIVALESHPDRAVQVIKYSTDEGQCWHSYNFTNETFMFVGLVSEPGAKSMNVSLWGYKQENLYKTTWLSYTIDFNELLTRDCDERDYVLWLAHSTDFGSRTDGCILGCKERYQRLAKSSVCRNGRDYELSKEQAFCQCTLADYMCDFGYYRVGNDEKCVEQSDLKDKVLEFCLKGKEELLNTQGYRKIPGDKCEGGFKPTRSESVTNVNCEEYLALEETASKSSLVIIVLCSLVTSVLIIGGIVIIFKKYVCGGRSLVYRYSVLQSNNDEVCIADDLDSRRSNTERVYHDDSDVDLLD</sequence>
<dbReference type="GO" id="GO:0005829">
    <property type="term" value="C:cytosol"/>
    <property type="evidence" value="ECO:0007669"/>
    <property type="project" value="GOC"/>
</dbReference>
<keyword evidence="2" id="KW-0677">Repeat</keyword>
<feature type="transmembrane region" description="Helical" evidence="6">
    <location>
        <begin position="712"/>
        <end position="734"/>
    </location>
</feature>
<reference evidence="8" key="1">
    <citation type="journal article" date="2014" name="Nature">
        <title>Elephant shark genome provides unique insights into gnathostome evolution.</title>
        <authorList>
            <consortium name="International Elephant Shark Genome Sequencing Consortium"/>
            <person name="Venkatesh B."/>
            <person name="Lee A.P."/>
            <person name="Ravi V."/>
            <person name="Maurya A.K."/>
            <person name="Lian M.M."/>
            <person name="Swann J.B."/>
            <person name="Ohta Y."/>
            <person name="Flajnik M.F."/>
            <person name="Sutoh Y."/>
            <person name="Kasahara M."/>
            <person name="Hoon S."/>
            <person name="Gangu V."/>
            <person name="Roy S.W."/>
            <person name="Irimia M."/>
            <person name="Korzh V."/>
            <person name="Kondrychyn I."/>
            <person name="Lim Z.W."/>
            <person name="Tay B.H."/>
            <person name="Tohari S."/>
            <person name="Kong K.W."/>
            <person name="Ho S."/>
            <person name="Lorente-Galdos B."/>
            <person name="Quilez J."/>
            <person name="Marques-Bonet T."/>
            <person name="Raney B.J."/>
            <person name="Ingham P.W."/>
            <person name="Tay A."/>
            <person name="Hillier L.W."/>
            <person name="Minx P."/>
            <person name="Boehm T."/>
            <person name="Wilson R.K."/>
            <person name="Brenner S."/>
            <person name="Warren W.C."/>
        </authorList>
    </citation>
    <scope>NUCLEOTIDE SEQUENCE</scope>
    <source>
        <tissue evidence="8">Intestine</tissue>
    </source>
</reference>
<proteinExistence type="evidence at transcript level"/>
<dbReference type="AlphaFoldDB" id="V9KBE6"/>
<dbReference type="SMART" id="SM00602">
    <property type="entry name" value="VPS10"/>
    <property type="match status" value="1"/>
</dbReference>
<evidence type="ECO:0000256" key="4">
    <source>
        <dbReference type="ARBA" id="ARBA00023180"/>
    </source>
</evidence>
<dbReference type="GO" id="GO:0006897">
    <property type="term" value="P:endocytosis"/>
    <property type="evidence" value="ECO:0007669"/>
    <property type="project" value="TreeGrafter"/>
</dbReference>
<keyword evidence="6" id="KW-1133">Transmembrane helix</keyword>
<dbReference type="GO" id="GO:0006895">
    <property type="term" value="P:Golgi to endosome transport"/>
    <property type="evidence" value="ECO:0007669"/>
    <property type="project" value="TreeGrafter"/>
</dbReference>
<evidence type="ECO:0000256" key="1">
    <source>
        <dbReference type="ARBA" id="ARBA00004370"/>
    </source>
</evidence>
<dbReference type="Pfam" id="PF15902">
    <property type="entry name" value="Sortilin-Vps10"/>
    <property type="match status" value="1"/>
</dbReference>
<dbReference type="GO" id="GO:0016020">
    <property type="term" value="C:membrane"/>
    <property type="evidence" value="ECO:0007669"/>
    <property type="project" value="UniProtKB-SubCell"/>
</dbReference>
<dbReference type="PANTHER" id="PTHR12106:SF46">
    <property type="entry name" value="SORTILIN ISOFORM X1"/>
    <property type="match status" value="1"/>
</dbReference>
<evidence type="ECO:0000259" key="7">
    <source>
        <dbReference type="SMART" id="SM00602"/>
    </source>
</evidence>
<dbReference type="InterPro" id="IPR015943">
    <property type="entry name" value="WD40/YVTN_repeat-like_dom_sf"/>
</dbReference>
<dbReference type="InterPro" id="IPR031777">
    <property type="entry name" value="Sortilin_C"/>
</dbReference>
<dbReference type="GO" id="GO:0005794">
    <property type="term" value="C:Golgi apparatus"/>
    <property type="evidence" value="ECO:0007669"/>
    <property type="project" value="TreeGrafter"/>
</dbReference>
<dbReference type="EMBL" id="JW862972">
    <property type="protein sequence ID" value="AFO95489.1"/>
    <property type="molecule type" value="mRNA"/>
</dbReference>